<dbReference type="AlphaFoldDB" id="A0A927BN14"/>
<dbReference type="Gene3D" id="3.40.50.1820">
    <property type="entry name" value="alpha/beta hydrolase"/>
    <property type="match status" value="1"/>
</dbReference>
<proteinExistence type="predicted"/>
<sequence>MYVVRCADGAPDAFPGLLPLADHWRELPPGARVVDVPGDHFSVMDPLRRGPLADLLTPHGPAPEPPANPTPARDERGTP</sequence>
<evidence type="ECO:0000256" key="1">
    <source>
        <dbReference type="SAM" id="MobiDB-lite"/>
    </source>
</evidence>
<feature type="region of interest" description="Disordered" evidence="1">
    <location>
        <begin position="49"/>
        <end position="79"/>
    </location>
</feature>
<comment type="caution">
    <text evidence="2">The sequence shown here is derived from an EMBL/GenBank/DDBJ whole genome shotgun (WGS) entry which is preliminary data.</text>
</comment>
<dbReference type="InterPro" id="IPR029058">
    <property type="entry name" value="AB_hydrolase_fold"/>
</dbReference>
<dbReference type="EMBL" id="JACWUS010000060">
    <property type="protein sequence ID" value="MBD2830744.1"/>
    <property type="molecule type" value="Genomic_DNA"/>
</dbReference>
<accession>A0A927BN14</accession>
<reference evidence="2" key="1">
    <citation type="journal article" date="2020" name="PLoS ONE">
        <title>Isolation and characterization of Streptomyces bacteriophages and Streptomyces strains encoding biosynthetic arsenals: Streptomyces strains and phages for antibiotic discovery.</title>
        <authorList>
            <person name="Montano E.T."/>
            <person name="Nideffer J.F."/>
            <person name="Brumage L."/>
            <person name="Erb M."/>
            <person name="Derman A.I."/>
            <person name="Davis J.P."/>
            <person name="Estrada E."/>
            <person name="Fu S."/>
            <person name="Le D."/>
            <person name="Vuppala A."/>
            <person name="Tran C."/>
            <person name="Luterstein E."/>
            <person name="Lakkaraju S."/>
            <person name="Panchagnula S."/>
            <person name="Ren C."/>
            <person name="Doan J."/>
            <person name="Tran S."/>
            <person name="Soriano J."/>
            <person name="Fujita Y."/>
            <person name="Gutala P."/>
            <person name="Fujii Q."/>
            <person name="Lee M."/>
            <person name="Bui A."/>
            <person name="Villarreal C."/>
            <person name="Shing S.R."/>
            <person name="Kim S."/>
            <person name="Freeman D."/>
            <person name="Racha V."/>
            <person name="Ho A."/>
            <person name="Kumar P."/>
            <person name="Falah K."/>
            <person name="Dawson T."/>
            <person name="Enustun E."/>
            <person name="Prichard A."/>
            <person name="Gomez A."/>
            <person name="Khanna K."/>
            <person name="Trigg S."/>
            <person name="Fernandez L."/>
            <person name="Pogliano K."/>
            <person name="Pogliano J."/>
        </authorList>
    </citation>
    <scope>NUCLEOTIDE SEQUENCE</scope>
    <source>
        <strain evidence="2">QF2</strain>
    </source>
</reference>
<evidence type="ECO:0000313" key="2">
    <source>
        <dbReference type="EMBL" id="MBD2830744.1"/>
    </source>
</evidence>
<feature type="compositionally biased region" description="Pro residues" evidence="1">
    <location>
        <begin position="60"/>
        <end position="69"/>
    </location>
</feature>
<organism evidence="2">
    <name type="scientific">Streptomyces globisporus</name>
    <dbReference type="NCBI Taxonomy" id="1908"/>
    <lineage>
        <taxon>Bacteria</taxon>
        <taxon>Bacillati</taxon>
        <taxon>Actinomycetota</taxon>
        <taxon>Actinomycetes</taxon>
        <taxon>Kitasatosporales</taxon>
        <taxon>Streptomycetaceae</taxon>
        <taxon>Streptomyces</taxon>
    </lineage>
</organism>
<name>A0A927BN14_STRGL</name>
<protein>
    <submittedName>
        <fullName evidence="2">Uncharacterized protein</fullName>
    </submittedName>
</protein>
<gene>
    <name evidence="2" type="ORF">ID875_32840</name>
</gene>